<comment type="caution">
    <text evidence="4">The sequence shown here is derived from an EMBL/GenBank/DDBJ whole genome shotgun (WGS) entry which is preliminary data.</text>
</comment>
<dbReference type="GeneID" id="61385818"/>
<protein>
    <submittedName>
        <fullName evidence="4">Glycosyltransferase family 1 protein</fullName>
    </submittedName>
</protein>
<dbReference type="SUPFAM" id="SSF53756">
    <property type="entry name" value="UDP-Glycosyltransferase/glycogen phosphorylase"/>
    <property type="match status" value="1"/>
</dbReference>
<dbReference type="RefSeq" id="WP_071883360.1">
    <property type="nucleotide sequence ID" value="NZ_CP009450.1"/>
</dbReference>
<dbReference type="AlphaFoldDB" id="A0AAW8HPW4"/>
<accession>A0AAW8HPW4</accession>
<reference evidence="4" key="1">
    <citation type="submission" date="2023-08" db="EMBL/GenBank/DDBJ databases">
        <title>WGS of pathogenic bacterial species, Los Angeles County Public Health Laboratories.</title>
        <authorList>
            <person name="Garrigues J.M."/>
            <person name="Green N.M."/>
        </authorList>
    </citation>
    <scope>NUCLEOTIDE SEQUENCE</scope>
    <source>
        <strain evidence="4">LACPHL-BACT-2023-00068</strain>
    </source>
</reference>
<dbReference type="InterPro" id="IPR001296">
    <property type="entry name" value="Glyco_trans_1"/>
</dbReference>
<dbReference type="InterPro" id="IPR028098">
    <property type="entry name" value="Glyco_trans_4-like_N"/>
</dbReference>
<dbReference type="PANTHER" id="PTHR46401:SF2">
    <property type="entry name" value="GLYCOSYLTRANSFERASE WBBK-RELATED"/>
    <property type="match status" value="1"/>
</dbReference>
<feature type="domain" description="Glycosyl transferase family 1" evidence="2">
    <location>
        <begin position="153"/>
        <end position="301"/>
    </location>
</feature>
<dbReference type="Proteomes" id="UP001236270">
    <property type="component" value="Unassembled WGS sequence"/>
</dbReference>
<gene>
    <name evidence="4" type="ORF">RBJ30_08155</name>
</gene>
<dbReference type="CDD" id="cd03809">
    <property type="entry name" value="GT4_MtfB-like"/>
    <property type="match status" value="1"/>
</dbReference>
<dbReference type="GO" id="GO:0016757">
    <property type="term" value="F:glycosyltransferase activity"/>
    <property type="evidence" value="ECO:0007669"/>
    <property type="project" value="InterPro"/>
</dbReference>
<keyword evidence="1" id="KW-0808">Transferase</keyword>
<evidence type="ECO:0000313" key="4">
    <source>
        <dbReference type="EMBL" id="MDQ2309073.1"/>
    </source>
</evidence>
<proteinExistence type="predicted"/>
<evidence type="ECO:0000256" key="1">
    <source>
        <dbReference type="ARBA" id="ARBA00022679"/>
    </source>
</evidence>
<dbReference type="Pfam" id="PF00534">
    <property type="entry name" value="Glycos_transf_1"/>
    <property type="match status" value="1"/>
</dbReference>
<evidence type="ECO:0000259" key="2">
    <source>
        <dbReference type="Pfam" id="PF00534"/>
    </source>
</evidence>
<name>A0AAW8HPW4_PLUGE</name>
<feature type="domain" description="Glycosyltransferase subfamily 4-like N-terminal" evidence="3">
    <location>
        <begin position="66"/>
        <end position="141"/>
    </location>
</feature>
<dbReference type="PANTHER" id="PTHR46401">
    <property type="entry name" value="GLYCOSYLTRANSFERASE WBBK-RELATED"/>
    <property type="match status" value="1"/>
</dbReference>
<organism evidence="4 5">
    <name type="scientific">Pluralibacter gergoviae</name>
    <name type="common">Enterobacter gergoviae</name>
    <dbReference type="NCBI Taxonomy" id="61647"/>
    <lineage>
        <taxon>Bacteria</taxon>
        <taxon>Pseudomonadati</taxon>
        <taxon>Pseudomonadota</taxon>
        <taxon>Gammaproteobacteria</taxon>
        <taxon>Enterobacterales</taxon>
        <taxon>Enterobacteriaceae</taxon>
        <taxon>Pluralibacter</taxon>
    </lineage>
</organism>
<evidence type="ECO:0000259" key="3">
    <source>
        <dbReference type="Pfam" id="PF13439"/>
    </source>
</evidence>
<dbReference type="Gene3D" id="3.40.50.2000">
    <property type="entry name" value="Glycogen Phosphorylase B"/>
    <property type="match status" value="2"/>
</dbReference>
<dbReference type="EMBL" id="JAVDNV010000004">
    <property type="protein sequence ID" value="MDQ2309073.1"/>
    <property type="molecule type" value="Genomic_DNA"/>
</dbReference>
<evidence type="ECO:0000313" key="5">
    <source>
        <dbReference type="Proteomes" id="UP001236270"/>
    </source>
</evidence>
<sequence>MKRIIFDKRWEGGHGIGRFSSEISKRIDFKNVIKIRIKPVSPFDIFITPWYLIFNDFIYFTPGFNAPWFFIKRAIVTIHDLNHIDIKGNDSLLKRMYYKFVLKRACRKSLAIFTVSEFSKNRIVEWSGADSNKITVVNNGVSSFFKKDGEAYKPGYDYFFCVSNRKEHKNEFRLIEAYSLLRNREGIKLLFTGEPTKKLMEYISAKGVEGDVLFSGFLSDEALACYYRGAKALLMPSLYEGFGLPVIEAMACGIPTLVSNTTALGEIGKDCSILVDPMSIPDIINGLQRIISDSDHMKHLSTLGLERAKSYTWDNTSKIITNTLTELL</sequence>
<dbReference type="Pfam" id="PF13439">
    <property type="entry name" value="Glyco_transf_4"/>
    <property type="match status" value="1"/>
</dbReference>